<protein>
    <submittedName>
        <fullName evidence="5">Aldo/keto reductase</fullName>
    </submittedName>
</protein>
<sequence length="374" mass="42383">MFGDKKLGFGCMRLPLLDAGDPTKIDLEQTEKMVDLFLQQGFTYFDTGHPYHNGFSEKVVGTALVKRHPRDSFTIADKLPMFRQPREDELPGIFQEQLERLQTDYIDFYLLHNPHGEAYENAEKVHAFDFVRKLKEEGKVKHIGFSIHDSADHIDRILTLHPEMEFVQIQLNYIDWENEGIQAKKCYEVCQKHGKPVIVMEPVKGGTLVNLPEAAEELLKNADPNASLASWAIRYAASLDGVEMVLSGMSNLEQMEDNLSYMKDFRPFSKAEYETVGKVVGIINSSIAIPCTACQYCVKDCPKQIPIPTYFALYNAEKQDNKHAWKSQGDYYASLASRGSAASDCIKCGKCESLCPQHLPIRELLQDVAREFEG</sequence>
<comment type="caution">
    <text evidence="5">The sequence shown here is derived from an EMBL/GenBank/DDBJ whole genome shotgun (WGS) entry which is preliminary data.</text>
</comment>
<evidence type="ECO:0000313" key="6">
    <source>
        <dbReference type="Proteomes" id="UP001524473"/>
    </source>
</evidence>
<accession>A0ABT1RZE4</accession>
<dbReference type="GeneID" id="90533680"/>
<feature type="domain" description="4Fe-4S ferredoxin-type" evidence="4">
    <location>
        <begin position="336"/>
        <end position="364"/>
    </location>
</feature>
<dbReference type="InterPro" id="IPR017896">
    <property type="entry name" value="4Fe4S_Fe-S-bd"/>
</dbReference>
<keyword evidence="6" id="KW-1185">Reference proteome</keyword>
<dbReference type="CDD" id="cd19096">
    <property type="entry name" value="AKR_Fe-S_oxidoreductase"/>
    <property type="match status" value="1"/>
</dbReference>
<dbReference type="PANTHER" id="PTHR43312">
    <property type="entry name" value="D-THREO-ALDOSE 1-DEHYDROGENASE"/>
    <property type="match status" value="1"/>
</dbReference>
<keyword evidence="2" id="KW-0408">Iron</keyword>
<dbReference type="Pfam" id="PF13187">
    <property type="entry name" value="Fer4_9"/>
    <property type="match status" value="1"/>
</dbReference>
<dbReference type="PROSITE" id="PS51379">
    <property type="entry name" value="4FE4S_FER_2"/>
    <property type="match status" value="1"/>
</dbReference>
<evidence type="ECO:0000259" key="4">
    <source>
        <dbReference type="PROSITE" id="PS51379"/>
    </source>
</evidence>
<dbReference type="PRINTS" id="PR00069">
    <property type="entry name" value="ALDKETRDTASE"/>
</dbReference>
<dbReference type="InterPro" id="IPR020471">
    <property type="entry name" value="AKR"/>
</dbReference>
<organism evidence="5 6">
    <name type="scientific">Neglectibacter timonensis</name>
    <dbReference type="NCBI Taxonomy" id="1776382"/>
    <lineage>
        <taxon>Bacteria</taxon>
        <taxon>Bacillati</taxon>
        <taxon>Bacillota</taxon>
        <taxon>Clostridia</taxon>
        <taxon>Eubacteriales</taxon>
        <taxon>Oscillospiraceae</taxon>
        <taxon>Neglectibacter</taxon>
    </lineage>
</organism>
<dbReference type="SUPFAM" id="SSF46548">
    <property type="entry name" value="alpha-helical ferredoxin"/>
    <property type="match status" value="1"/>
</dbReference>
<dbReference type="Gene3D" id="3.30.70.20">
    <property type="match status" value="1"/>
</dbReference>
<dbReference type="EMBL" id="JANFZH010000018">
    <property type="protein sequence ID" value="MCQ4840059.1"/>
    <property type="molecule type" value="Genomic_DNA"/>
</dbReference>
<evidence type="ECO:0000256" key="2">
    <source>
        <dbReference type="ARBA" id="ARBA00023004"/>
    </source>
</evidence>
<dbReference type="RefSeq" id="WP_066866983.1">
    <property type="nucleotide sequence ID" value="NZ_CABKVV010000014.1"/>
</dbReference>
<dbReference type="SUPFAM" id="SSF51430">
    <property type="entry name" value="NAD(P)-linked oxidoreductase"/>
    <property type="match status" value="1"/>
</dbReference>
<dbReference type="InterPro" id="IPR023210">
    <property type="entry name" value="NADP_OxRdtase_dom"/>
</dbReference>
<evidence type="ECO:0000256" key="3">
    <source>
        <dbReference type="ARBA" id="ARBA00023014"/>
    </source>
</evidence>
<dbReference type="InterPro" id="IPR017900">
    <property type="entry name" value="4Fe4S_Fe_S_CS"/>
</dbReference>
<dbReference type="InterPro" id="IPR053135">
    <property type="entry name" value="AKR2_Oxidoreductase"/>
</dbReference>
<dbReference type="InterPro" id="IPR036812">
    <property type="entry name" value="NAD(P)_OxRdtase_dom_sf"/>
</dbReference>
<dbReference type="Proteomes" id="UP001524473">
    <property type="component" value="Unassembled WGS sequence"/>
</dbReference>
<proteinExistence type="predicted"/>
<gene>
    <name evidence="5" type="ORF">NE695_09035</name>
</gene>
<dbReference type="Gene3D" id="3.20.20.100">
    <property type="entry name" value="NADP-dependent oxidoreductase domain"/>
    <property type="match status" value="1"/>
</dbReference>
<reference evidence="5 6" key="1">
    <citation type="submission" date="2022-06" db="EMBL/GenBank/DDBJ databases">
        <title>Isolation of gut microbiota from human fecal samples.</title>
        <authorList>
            <person name="Pamer E.G."/>
            <person name="Barat B."/>
            <person name="Waligurski E."/>
            <person name="Medina S."/>
            <person name="Paddock L."/>
            <person name="Mostad J."/>
        </authorList>
    </citation>
    <scope>NUCLEOTIDE SEQUENCE [LARGE SCALE GENOMIC DNA]</scope>
    <source>
        <strain evidence="5 6">DFI.9.73</strain>
    </source>
</reference>
<name>A0ABT1RZE4_9FIRM</name>
<evidence type="ECO:0000313" key="5">
    <source>
        <dbReference type="EMBL" id="MCQ4840059.1"/>
    </source>
</evidence>
<keyword evidence="3" id="KW-0411">Iron-sulfur</keyword>
<dbReference type="Pfam" id="PF00248">
    <property type="entry name" value="Aldo_ket_red"/>
    <property type="match status" value="1"/>
</dbReference>
<dbReference type="PANTHER" id="PTHR43312:SF2">
    <property type="entry name" value="OXIDOREDUCTASE"/>
    <property type="match status" value="1"/>
</dbReference>
<dbReference type="PROSITE" id="PS00198">
    <property type="entry name" value="4FE4S_FER_1"/>
    <property type="match status" value="1"/>
</dbReference>
<keyword evidence="1" id="KW-0479">Metal-binding</keyword>
<evidence type="ECO:0000256" key="1">
    <source>
        <dbReference type="ARBA" id="ARBA00022723"/>
    </source>
</evidence>